<dbReference type="OrthoDB" id="297496at2759"/>
<reference evidence="12 13" key="1">
    <citation type="journal article" date="2008" name="Nature">
        <title>The genome of Laccaria bicolor provides insights into mycorrhizal symbiosis.</title>
        <authorList>
            <person name="Martin F."/>
            <person name="Aerts A."/>
            <person name="Ahren D."/>
            <person name="Brun A."/>
            <person name="Danchin E.G.J."/>
            <person name="Duchaussoy F."/>
            <person name="Gibon J."/>
            <person name="Kohler A."/>
            <person name="Lindquist E."/>
            <person name="Pereda V."/>
            <person name="Salamov A."/>
            <person name="Shapiro H.J."/>
            <person name="Wuyts J."/>
            <person name="Blaudez D."/>
            <person name="Buee M."/>
            <person name="Brokstein P."/>
            <person name="Canbaeck B."/>
            <person name="Cohen D."/>
            <person name="Courty P.E."/>
            <person name="Coutinho P.M."/>
            <person name="Delaruelle C."/>
            <person name="Detter J.C."/>
            <person name="Deveau A."/>
            <person name="DiFazio S."/>
            <person name="Duplessis S."/>
            <person name="Fraissinet-Tachet L."/>
            <person name="Lucic E."/>
            <person name="Frey-Klett P."/>
            <person name="Fourrey C."/>
            <person name="Feussner I."/>
            <person name="Gay G."/>
            <person name="Grimwood J."/>
            <person name="Hoegger P.J."/>
            <person name="Jain P."/>
            <person name="Kilaru S."/>
            <person name="Labbe J."/>
            <person name="Lin Y.C."/>
            <person name="Legue V."/>
            <person name="Le Tacon F."/>
            <person name="Marmeisse R."/>
            <person name="Melayah D."/>
            <person name="Montanini B."/>
            <person name="Muratet M."/>
            <person name="Nehls U."/>
            <person name="Niculita-Hirzel H."/>
            <person name="Oudot-Le Secq M.P."/>
            <person name="Peter M."/>
            <person name="Quesneville H."/>
            <person name="Rajashekar B."/>
            <person name="Reich M."/>
            <person name="Rouhier N."/>
            <person name="Schmutz J."/>
            <person name="Yin T."/>
            <person name="Chalot M."/>
            <person name="Henrissat B."/>
            <person name="Kuees U."/>
            <person name="Lucas S."/>
            <person name="Van de Peer Y."/>
            <person name="Podila G.K."/>
            <person name="Polle A."/>
            <person name="Pukkila P.J."/>
            <person name="Richardson P.M."/>
            <person name="Rouze P."/>
            <person name="Sanders I.R."/>
            <person name="Stajich J.E."/>
            <person name="Tunlid A."/>
            <person name="Tuskan G."/>
            <person name="Grigoriev I.V."/>
        </authorList>
    </citation>
    <scope>NUCLEOTIDE SEQUENCE [LARGE SCALE GENOMIC DNA]</scope>
    <source>
        <strain evidence="13">S238N-H82 / ATCC MYA-4686</strain>
    </source>
</reference>
<dbReference type="InParanoid" id="B0DZL5"/>
<dbReference type="AlphaFoldDB" id="B0DZL5"/>
<sequence>MLVPVKTFQQMFNAQGGDSEERLQEDVDVEKNAGFDSHVQSSSSPEEPSTSTSTTPKRSLSRIFEMFHEGERNEALQRQGYIDTGDDSEEPSDMRSTNNRLGAFCRRIHSLPWTNSLGTVSPSNHHSSGQEKTQTPTYRIFPIFSGIVVPFSILLSIPSLTEHWYVRTGPDGKLIETRPNPRLLDVAIATSMTCALVACACLVSRFTERKVKLMTLLCIIFLTVHDIFNITVVTIFGVQHRFDDGFTYGQAFWMTVCSTIASTITNVTLMIDYFRTPGFDNSGSGLTHKQRSLVIIVIILLCYIAIGALILAFLLKLSFIDALYLTVVSIETIGFGDIHPNTPISYVIVCTYVTFGIINLALAVALSRDAIMEAVSVNLQARMRAIRVRDRERRINLRWRKAVKWRLRARRLPVWVADKSMDRWWNIFCLKRKTEATWKYTPGPRRKRLNIEGLTLAQLEAAALEAGAPLVNLLPAGYSPRVVGVALDSGQEPLTYVRIGGMIAMLGRFALAMGHSSGRNSETPVFDTDDDDQDDSEGIASGRGHGVPFTRTTTMEPDLFEATVEAEEKAAFYARLSCAFGLFLLFWMAGSAIFMTTESWTFGQAVYFCFVAFTTLGYGDFSPRTPAGRSIFVVWALLGVGAMTILISIVSEAYSKQYQSAIRAEVYQRRLNAFVDRDTVQQRFLDSRTAVDHSFILSTVNRRLGEQITSMSTNAEMFTPHESADIDDQSPQAGQSVSFEEVEPPLPLSLNMDAIHASVSARSGHDSHHPSPIRILRSDLRRTRSPTEASVGALAHHILQHVQHVQSLLGADTALINPDRLTGNEVSSVEGWELRMSSVEASLRELVVVAKEALATNNPEFD</sequence>
<dbReference type="RefSeq" id="XP_001889372.1">
    <property type="nucleotide sequence ID" value="XM_001889337.1"/>
</dbReference>
<feature type="transmembrane region" description="Helical" evidence="10">
    <location>
        <begin position="631"/>
        <end position="650"/>
    </location>
</feature>
<feature type="transmembrane region" description="Helical" evidence="10">
    <location>
        <begin position="251"/>
        <end position="271"/>
    </location>
</feature>
<feature type="transmembrane region" description="Helical" evidence="10">
    <location>
        <begin position="600"/>
        <end position="619"/>
    </location>
</feature>
<evidence type="ECO:0000313" key="12">
    <source>
        <dbReference type="EMBL" id="EDQ99961.1"/>
    </source>
</evidence>
<feature type="transmembrane region" description="Helical" evidence="10">
    <location>
        <begin position="292"/>
        <end position="315"/>
    </location>
</feature>
<dbReference type="GO" id="GO:0015271">
    <property type="term" value="F:outward rectifier potassium channel activity"/>
    <property type="evidence" value="ECO:0007669"/>
    <property type="project" value="TreeGrafter"/>
</dbReference>
<dbReference type="GO" id="GO:0005886">
    <property type="term" value="C:plasma membrane"/>
    <property type="evidence" value="ECO:0007669"/>
    <property type="project" value="TreeGrafter"/>
</dbReference>
<keyword evidence="4 10" id="KW-1133">Transmembrane helix</keyword>
<feature type="transmembrane region" description="Helical" evidence="10">
    <location>
        <begin position="140"/>
        <end position="166"/>
    </location>
</feature>
<name>B0DZL5_LACBS</name>
<dbReference type="Proteomes" id="UP000001194">
    <property type="component" value="Unassembled WGS sequence"/>
</dbReference>
<dbReference type="Pfam" id="PF07885">
    <property type="entry name" value="Ion_trans_2"/>
    <property type="match status" value="2"/>
</dbReference>
<dbReference type="InterPro" id="IPR003280">
    <property type="entry name" value="2pore_dom_K_chnl"/>
</dbReference>
<feature type="transmembrane region" description="Helical" evidence="10">
    <location>
        <begin position="344"/>
        <end position="366"/>
    </location>
</feature>
<comment type="subcellular location">
    <subcellularLocation>
        <location evidence="1">Membrane</location>
        <topology evidence="1">Multi-pass membrane protein</topology>
    </subcellularLocation>
</comment>
<evidence type="ECO:0000256" key="4">
    <source>
        <dbReference type="ARBA" id="ARBA00022989"/>
    </source>
</evidence>
<dbReference type="GeneID" id="6085015"/>
<keyword evidence="7 8" id="KW-0407">Ion channel</keyword>
<dbReference type="PRINTS" id="PR01333">
    <property type="entry name" value="2POREKCHANEL"/>
</dbReference>
<keyword evidence="3 8" id="KW-0812">Transmembrane</keyword>
<feature type="domain" description="Potassium channel" evidence="11">
    <location>
        <begin position="299"/>
        <end position="371"/>
    </location>
</feature>
<feature type="compositionally biased region" description="Acidic residues" evidence="9">
    <location>
        <begin position="527"/>
        <end position="537"/>
    </location>
</feature>
<evidence type="ECO:0000256" key="7">
    <source>
        <dbReference type="ARBA" id="ARBA00023303"/>
    </source>
</evidence>
<comment type="similarity">
    <text evidence="8">Belongs to the two pore domain potassium channel (TC 1.A.1.8) family.</text>
</comment>
<dbReference type="GO" id="GO:0030322">
    <property type="term" value="P:stabilization of membrane potential"/>
    <property type="evidence" value="ECO:0007669"/>
    <property type="project" value="TreeGrafter"/>
</dbReference>
<keyword evidence="2 8" id="KW-0813">Transport</keyword>
<evidence type="ECO:0000256" key="1">
    <source>
        <dbReference type="ARBA" id="ARBA00004141"/>
    </source>
</evidence>
<evidence type="ECO:0000313" key="13">
    <source>
        <dbReference type="Proteomes" id="UP000001194"/>
    </source>
</evidence>
<proteinExistence type="inferred from homology"/>
<gene>
    <name evidence="12" type="ORF">LACBIDRAFT_315031</name>
</gene>
<dbReference type="PANTHER" id="PTHR11003:SF342">
    <property type="entry name" value="OUTWARD-RECTIFIER POTASSIUM CHANNEL TOK1"/>
    <property type="match status" value="1"/>
</dbReference>
<evidence type="ECO:0000256" key="10">
    <source>
        <dbReference type="SAM" id="Phobius"/>
    </source>
</evidence>
<keyword evidence="13" id="KW-1185">Reference proteome</keyword>
<keyword evidence="5 8" id="KW-0406">Ion transport</keyword>
<evidence type="ECO:0000259" key="11">
    <source>
        <dbReference type="Pfam" id="PF07885"/>
    </source>
</evidence>
<dbReference type="EMBL" id="DS547156">
    <property type="protein sequence ID" value="EDQ99961.1"/>
    <property type="molecule type" value="Genomic_DNA"/>
</dbReference>
<feature type="region of interest" description="Disordered" evidence="9">
    <location>
        <begin position="13"/>
        <end position="59"/>
    </location>
</feature>
<protein>
    <submittedName>
        <fullName evidence="12">Tandem pore domain K+ channel</fullName>
    </submittedName>
</protein>
<dbReference type="SUPFAM" id="SSF81324">
    <property type="entry name" value="Voltage-gated potassium channels"/>
    <property type="match status" value="2"/>
</dbReference>
<keyword evidence="6 10" id="KW-0472">Membrane</keyword>
<feature type="region of interest" description="Disordered" evidence="9">
    <location>
        <begin position="520"/>
        <end position="547"/>
    </location>
</feature>
<dbReference type="Gene3D" id="1.10.287.70">
    <property type="match status" value="2"/>
</dbReference>
<evidence type="ECO:0000256" key="5">
    <source>
        <dbReference type="ARBA" id="ARBA00023065"/>
    </source>
</evidence>
<accession>B0DZL5</accession>
<dbReference type="HOGENOM" id="CLU_009214_0_0_1"/>
<feature type="region of interest" description="Disordered" evidence="9">
    <location>
        <begin position="74"/>
        <end position="97"/>
    </location>
</feature>
<feature type="transmembrane region" description="Helical" evidence="10">
    <location>
        <begin position="186"/>
        <end position="204"/>
    </location>
</feature>
<organism evidence="13">
    <name type="scientific">Laccaria bicolor (strain S238N-H82 / ATCC MYA-4686)</name>
    <name type="common">Bicoloured deceiver</name>
    <name type="synonym">Laccaria laccata var. bicolor</name>
    <dbReference type="NCBI Taxonomy" id="486041"/>
    <lineage>
        <taxon>Eukaryota</taxon>
        <taxon>Fungi</taxon>
        <taxon>Dikarya</taxon>
        <taxon>Basidiomycota</taxon>
        <taxon>Agaricomycotina</taxon>
        <taxon>Agaricomycetes</taxon>
        <taxon>Agaricomycetidae</taxon>
        <taxon>Agaricales</taxon>
        <taxon>Agaricineae</taxon>
        <taxon>Hydnangiaceae</taxon>
        <taxon>Laccaria</taxon>
    </lineage>
</organism>
<feature type="compositionally biased region" description="Basic and acidic residues" evidence="9">
    <location>
        <begin position="19"/>
        <end position="33"/>
    </location>
</feature>
<evidence type="ECO:0000256" key="3">
    <source>
        <dbReference type="ARBA" id="ARBA00022692"/>
    </source>
</evidence>
<evidence type="ECO:0000256" key="2">
    <source>
        <dbReference type="ARBA" id="ARBA00022448"/>
    </source>
</evidence>
<dbReference type="PANTHER" id="PTHR11003">
    <property type="entry name" value="POTASSIUM CHANNEL, SUBFAMILY K"/>
    <property type="match status" value="1"/>
</dbReference>
<feature type="transmembrane region" description="Helical" evidence="10">
    <location>
        <begin position="216"/>
        <end position="239"/>
    </location>
</feature>
<dbReference type="GO" id="GO:0022841">
    <property type="term" value="F:potassium ion leak channel activity"/>
    <property type="evidence" value="ECO:0007669"/>
    <property type="project" value="TreeGrafter"/>
</dbReference>
<dbReference type="KEGG" id="lbc:LACBIDRAFT_315031"/>
<feature type="transmembrane region" description="Helical" evidence="10">
    <location>
        <begin position="572"/>
        <end position="594"/>
    </location>
</feature>
<evidence type="ECO:0000256" key="6">
    <source>
        <dbReference type="ARBA" id="ARBA00023136"/>
    </source>
</evidence>
<feature type="domain" description="Potassium channel" evidence="11">
    <location>
        <begin position="583"/>
        <end position="654"/>
    </location>
</feature>
<dbReference type="InterPro" id="IPR013099">
    <property type="entry name" value="K_chnl_dom"/>
</dbReference>
<feature type="compositionally biased region" description="Low complexity" evidence="9">
    <location>
        <begin position="41"/>
        <end position="56"/>
    </location>
</feature>
<evidence type="ECO:0000256" key="8">
    <source>
        <dbReference type="RuleBase" id="RU003857"/>
    </source>
</evidence>
<evidence type="ECO:0000256" key="9">
    <source>
        <dbReference type="SAM" id="MobiDB-lite"/>
    </source>
</evidence>